<sequence>MKSLNIQPFTAGRYLITPISHSNGNGRYTASLSIRSGQGTSTHCRIVSFAREFISREKALNHAATQGQVWLKNPQAFA</sequence>
<protein>
    <recommendedName>
        <fullName evidence="3">Integrase</fullName>
    </recommendedName>
</protein>
<dbReference type="HOGENOM" id="CLU_196486_0_0_4"/>
<organism evidence="1 2">
    <name type="scientific">Methylobacillus flagellatus (strain ATCC 51484 / DSM 6875 / VKM B-1610 / KT)</name>
    <dbReference type="NCBI Taxonomy" id="265072"/>
    <lineage>
        <taxon>Bacteria</taxon>
        <taxon>Pseudomonadati</taxon>
        <taxon>Pseudomonadota</taxon>
        <taxon>Betaproteobacteria</taxon>
        <taxon>Nitrosomonadales</taxon>
        <taxon>Methylophilaceae</taxon>
        <taxon>Methylobacillus</taxon>
    </lineage>
</organism>
<evidence type="ECO:0008006" key="3">
    <source>
        <dbReference type="Google" id="ProtNLM"/>
    </source>
</evidence>
<gene>
    <name evidence="1" type="ordered locus">Mfla_0538</name>
</gene>
<evidence type="ECO:0000313" key="1">
    <source>
        <dbReference type="EMBL" id="ABE48808.1"/>
    </source>
</evidence>
<dbReference type="AlphaFoldDB" id="Q1H3X9"/>
<dbReference type="EMBL" id="CP000284">
    <property type="protein sequence ID" value="ABE48808.1"/>
    <property type="molecule type" value="Genomic_DNA"/>
</dbReference>
<evidence type="ECO:0000313" key="2">
    <source>
        <dbReference type="Proteomes" id="UP000002440"/>
    </source>
</evidence>
<dbReference type="RefSeq" id="WP_011478905.1">
    <property type="nucleotide sequence ID" value="NC_007947.1"/>
</dbReference>
<keyword evidence="2" id="KW-1185">Reference proteome</keyword>
<dbReference type="Proteomes" id="UP000002440">
    <property type="component" value="Chromosome"/>
</dbReference>
<reference evidence="1 2" key="1">
    <citation type="submission" date="2006-03" db="EMBL/GenBank/DDBJ databases">
        <title>Complete sequence of Methylobacillus flagellatus KT.</title>
        <authorList>
            <consortium name="US DOE Joint Genome Institute"/>
            <person name="Copeland A."/>
            <person name="Lucas S."/>
            <person name="Lapidus A."/>
            <person name="Barry K."/>
            <person name="Detter J.C."/>
            <person name="Glavina del Rio T."/>
            <person name="Hammon N."/>
            <person name="Israni S."/>
            <person name="Dalin E."/>
            <person name="Tice H."/>
            <person name="Pitluck S."/>
            <person name="Brettin T."/>
            <person name="Bruce D."/>
            <person name="Han C."/>
            <person name="Tapia R."/>
            <person name="Saunders E."/>
            <person name="Gilna P."/>
            <person name="Schmutz J."/>
            <person name="Larimer F."/>
            <person name="Land M."/>
            <person name="Kyrpides N."/>
            <person name="Anderson I."/>
            <person name="Richardson P."/>
        </authorList>
    </citation>
    <scope>NUCLEOTIDE SEQUENCE [LARGE SCALE GENOMIC DNA]</scope>
    <source>
        <strain evidence="2">KT / ATCC 51484 / DSM 6875</strain>
    </source>
</reference>
<dbReference type="OrthoDB" id="8689649at2"/>
<accession>Q1H3X9</accession>
<proteinExistence type="predicted"/>
<name>Q1H3X9_METFK</name>
<dbReference type="KEGG" id="mfa:Mfla_0538"/>